<evidence type="ECO:0000256" key="8">
    <source>
        <dbReference type="SAM" id="MobiDB-lite"/>
    </source>
</evidence>
<dbReference type="OrthoDB" id="1711006at2759"/>
<dbReference type="PROSITE" id="PS50004">
    <property type="entry name" value="C2"/>
    <property type="match status" value="1"/>
</dbReference>
<sequence>MNEQSYMRELARLPKEFSYQDLKVATNNFSPEEKLGSGGSGSVFKGILKDGSLVAVKRVELAEYGKQVFEAEISTIASVRHVHLVRLRGYCGEAGRFLSWKLRYKVAVEVARALVYLHQDCCPHILHLDIKPENILLDEKLRAVLSDFGLSKLTNEDENEVHTKMIRGTAGYMAPEWFMGNLISDKCDIYSYGKVLLDLFFGQRYVCLDQNGEDIYIKHGNSALEQRTFHAFMWDKLTESNLVHLIDKRLMDDGKVDELEAKSLIHVALCCLDEDPKKRPVDMRHVLRMLEAGKQNETGAMVDRFAKEFSIEKAHQSRTPSGSDLLPEGNPSSADCEPLLSEATPSFVDGVTLNPEETPSDGGKIIITIHGAENVCAKYHGTYGFISEYSFDGRIHSTEIAYDTRYPTWRYRRAFLLGTATIRDNLHVQVFRYRWSYRRYQYENKEQLGSVTISLSDLVEKKRIEEMYQLNYEDGTSTGGKIHIEVSNKCPHCKVFGHSDAQYPDLKREEMDNKSQEQDNGKKSVNEEQEGSNNLRDLTSKMNNKDNPHKPMGVTT</sequence>
<dbReference type="InterPro" id="IPR017441">
    <property type="entry name" value="Protein_kinase_ATP_BS"/>
</dbReference>
<evidence type="ECO:0000313" key="11">
    <source>
        <dbReference type="EMBL" id="KAF6162363.1"/>
    </source>
</evidence>
<dbReference type="Gene3D" id="3.30.200.20">
    <property type="entry name" value="Phosphorylase Kinase, domain 1"/>
    <property type="match status" value="1"/>
</dbReference>
<dbReference type="InterPro" id="IPR035892">
    <property type="entry name" value="C2_domain_sf"/>
</dbReference>
<evidence type="ECO:0000256" key="7">
    <source>
        <dbReference type="PROSITE-ProRule" id="PRU10141"/>
    </source>
</evidence>
<dbReference type="InterPro" id="IPR001245">
    <property type="entry name" value="Ser-Thr/Tyr_kinase_cat_dom"/>
</dbReference>
<gene>
    <name evidence="11" type="ORF">GIB67_036264</name>
</gene>
<comment type="caution">
    <text evidence="11">The sequence shown here is derived from an EMBL/GenBank/DDBJ whole genome shotgun (WGS) entry which is preliminary data.</text>
</comment>
<dbReference type="PROSITE" id="PS00107">
    <property type="entry name" value="PROTEIN_KINASE_ATP"/>
    <property type="match status" value="1"/>
</dbReference>
<protein>
    <recommendedName>
        <fullName evidence="13">Protein kinase domain-containing protein</fullName>
    </recommendedName>
</protein>
<dbReference type="PANTHER" id="PTHR47976:SF115">
    <property type="entry name" value="RECEPTOR-LIKE SERINE_THREONINE-PROTEIN KINASE"/>
    <property type="match status" value="1"/>
</dbReference>
<dbReference type="InterPro" id="IPR000008">
    <property type="entry name" value="C2_dom"/>
</dbReference>
<dbReference type="InterPro" id="IPR008271">
    <property type="entry name" value="Ser/Thr_kinase_AS"/>
</dbReference>
<evidence type="ECO:0000259" key="10">
    <source>
        <dbReference type="PROSITE" id="PS50011"/>
    </source>
</evidence>
<evidence type="ECO:0000256" key="4">
    <source>
        <dbReference type="ARBA" id="ARBA00022741"/>
    </source>
</evidence>
<feature type="region of interest" description="Disordered" evidence="8">
    <location>
        <begin position="509"/>
        <end position="556"/>
    </location>
</feature>
<dbReference type="InterPro" id="IPR000719">
    <property type="entry name" value="Prot_kinase_dom"/>
</dbReference>
<proteinExistence type="predicted"/>
<dbReference type="Gene3D" id="1.10.510.10">
    <property type="entry name" value="Transferase(Phosphotransferase) domain 1"/>
    <property type="match status" value="1"/>
</dbReference>
<name>A0A7J7N5I5_9MAGN</name>
<keyword evidence="12" id="KW-1185">Reference proteome</keyword>
<dbReference type="AlphaFoldDB" id="A0A7J7N5I5"/>
<feature type="region of interest" description="Disordered" evidence="8">
    <location>
        <begin position="313"/>
        <end position="338"/>
    </location>
</feature>
<dbReference type="InterPro" id="IPR011009">
    <property type="entry name" value="Kinase-like_dom_sf"/>
</dbReference>
<evidence type="ECO:0000313" key="12">
    <source>
        <dbReference type="Proteomes" id="UP000541444"/>
    </source>
</evidence>
<feature type="binding site" evidence="7">
    <location>
        <position position="57"/>
    </location>
    <ligand>
        <name>ATP</name>
        <dbReference type="ChEBI" id="CHEBI:30616"/>
    </ligand>
</feature>
<feature type="domain" description="Protein kinase" evidence="10">
    <location>
        <begin position="29"/>
        <end position="290"/>
    </location>
</feature>
<dbReference type="InterPro" id="IPR051343">
    <property type="entry name" value="G-type_lectin_kinases/EP1-like"/>
</dbReference>
<dbReference type="PROSITE" id="PS00108">
    <property type="entry name" value="PROTEIN_KINASE_ST"/>
    <property type="match status" value="1"/>
</dbReference>
<feature type="compositionally biased region" description="Polar residues" evidence="8">
    <location>
        <begin position="531"/>
        <end position="542"/>
    </location>
</feature>
<accession>A0A7J7N5I5</accession>
<dbReference type="GO" id="GO:0005524">
    <property type="term" value="F:ATP binding"/>
    <property type="evidence" value="ECO:0007669"/>
    <property type="project" value="UniProtKB-UniRule"/>
</dbReference>
<reference evidence="11 12" key="1">
    <citation type="journal article" date="2020" name="IScience">
        <title>Genome Sequencing of the Endangered Kingdonia uniflora (Circaeasteraceae, Ranunculales) Reveals Potential Mechanisms of Evolutionary Specialization.</title>
        <authorList>
            <person name="Sun Y."/>
            <person name="Deng T."/>
            <person name="Zhang A."/>
            <person name="Moore M.J."/>
            <person name="Landis J.B."/>
            <person name="Lin N."/>
            <person name="Zhang H."/>
            <person name="Zhang X."/>
            <person name="Huang J."/>
            <person name="Zhang X."/>
            <person name="Sun H."/>
            <person name="Wang H."/>
        </authorList>
    </citation>
    <scope>NUCLEOTIDE SEQUENCE [LARGE SCALE GENOMIC DNA]</scope>
    <source>
        <strain evidence="11">TB1705</strain>
        <tissue evidence="11">Leaf</tissue>
    </source>
</reference>
<keyword evidence="4 7" id="KW-0547">Nucleotide-binding</keyword>
<keyword evidence="5" id="KW-0418">Kinase</keyword>
<dbReference type="PROSITE" id="PS50011">
    <property type="entry name" value="PROTEIN_KINASE_DOM"/>
    <property type="match status" value="1"/>
</dbReference>
<dbReference type="Gene3D" id="2.60.40.150">
    <property type="entry name" value="C2 domain"/>
    <property type="match status" value="1"/>
</dbReference>
<organism evidence="11 12">
    <name type="scientific">Kingdonia uniflora</name>
    <dbReference type="NCBI Taxonomy" id="39325"/>
    <lineage>
        <taxon>Eukaryota</taxon>
        <taxon>Viridiplantae</taxon>
        <taxon>Streptophyta</taxon>
        <taxon>Embryophyta</taxon>
        <taxon>Tracheophyta</taxon>
        <taxon>Spermatophyta</taxon>
        <taxon>Magnoliopsida</taxon>
        <taxon>Ranunculales</taxon>
        <taxon>Circaeasteraceae</taxon>
        <taxon>Kingdonia</taxon>
    </lineage>
</organism>
<dbReference type="PANTHER" id="PTHR47976">
    <property type="entry name" value="G-TYPE LECTIN S-RECEPTOR-LIKE SERINE/THREONINE-PROTEIN KINASE SD2-5"/>
    <property type="match status" value="1"/>
</dbReference>
<dbReference type="GO" id="GO:0004674">
    <property type="term" value="F:protein serine/threonine kinase activity"/>
    <property type="evidence" value="ECO:0007669"/>
    <property type="project" value="UniProtKB-KW"/>
</dbReference>
<keyword evidence="6 7" id="KW-0067">ATP-binding</keyword>
<keyword evidence="2" id="KW-0808">Transferase</keyword>
<keyword evidence="1" id="KW-0723">Serine/threonine-protein kinase</keyword>
<evidence type="ECO:0000256" key="3">
    <source>
        <dbReference type="ARBA" id="ARBA00022729"/>
    </source>
</evidence>
<dbReference type="SUPFAM" id="SSF49562">
    <property type="entry name" value="C2 domain (Calcium/lipid-binding domain, CaLB)"/>
    <property type="match status" value="1"/>
</dbReference>
<dbReference type="EMBL" id="JACGCM010001053">
    <property type="protein sequence ID" value="KAF6162363.1"/>
    <property type="molecule type" value="Genomic_DNA"/>
</dbReference>
<dbReference type="Pfam" id="PF00069">
    <property type="entry name" value="Pkinase"/>
    <property type="match status" value="1"/>
</dbReference>
<feature type="domain" description="C2" evidence="9">
    <location>
        <begin position="345"/>
        <end position="468"/>
    </location>
</feature>
<dbReference type="SMART" id="SM00220">
    <property type="entry name" value="S_TKc"/>
    <property type="match status" value="1"/>
</dbReference>
<dbReference type="Pfam" id="PF07714">
    <property type="entry name" value="PK_Tyr_Ser-Thr"/>
    <property type="match status" value="1"/>
</dbReference>
<keyword evidence="3" id="KW-0732">Signal</keyword>
<dbReference type="Proteomes" id="UP000541444">
    <property type="component" value="Unassembled WGS sequence"/>
</dbReference>
<evidence type="ECO:0000256" key="1">
    <source>
        <dbReference type="ARBA" id="ARBA00022527"/>
    </source>
</evidence>
<evidence type="ECO:0000256" key="5">
    <source>
        <dbReference type="ARBA" id="ARBA00022777"/>
    </source>
</evidence>
<evidence type="ECO:0000259" key="9">
    <source>
        <dbReference type="PROSITE" id="PS50004"/>
    </source>
</evidence>
<evidence type="ECO:0000256" key="6">
    <source>
        <dbReference type="ARBA" id="ARBA00022840"/>
    </source>
</evidence>
<feature type="compositionally biased region" description="Basic and acidic residues" evidence="8">
    <location>
        <begin position="509"/>
        <end position="526"/>
    </location>
</feature>
<evidence type="ECO:0000256" key="2">
    <source>
        <dbReference type="ARBA" id="ARBA00022679"/>
    </source>
</evidence>
<evidence type="ECO:0008006" key="13">
    <source>
        <dbReference type="Google" id="ProtNLM"/>
    </source>
</evidence>
<dbReference type="SUPFAM" id="SSF56112">
    <property type="entry name" value="Protein kinase-like (PK-like)"/>
    <property type="match status" value="1"/>
</dbReference>